<sequence length="49" mass="5486">MEDTYKIYTSMFTIQVNSQNAAFANNQYDCHAVSKTKNTVVSLTHGANQ</sequence>
<dbReference type="AlphaFoldDB" id="A0A6C0J221"/>
<name>A0A6C0J221_9ZZZZ</name>
<organism evidence="1">
    <name type="scientific">viral metagenome</name>
    <dbReference type="NCBI Taxonomy" id="1070528"/>
    <lineage>
        <taxon>unclassified sequences</taxon>
        <taxon>metagenomes</taxon>
        <taxon>organismal metagenomes</taxon>
    </lineage>
</organism>
<reference evidence="1" key="1">
    <citation type="journal article" date="2020" name="Nature">
        <title>Giant virus diversity and host interactions through global metagenomics.</title>
        <authorList>
            <person name="Schulz F."/>
            <person name="Roux S."/>
            <person name="Paez-Espino D."/>
            <person name="Jungbluth S."/>
            <person name="Walsh D.A."/>
            <person name="Denef V.J."/>
            <person name="McMahon K.D."/>
            <person name="Konstantinidis K.T."/>
            <person name="Eloe-Fadrosh E.A."/>
            <person name="Kyrpides N.C."/>
            <person name="Woyke T."/>
        </authorList>
    </citation>
    <scope>NUCLEOTIDE SEQUENCE</scope>
    <source>
        <strain evidence="1">GVMAG-M-3300025727-45</strain>
    </source>
</reference>
<evidence type="ECO:0000313" key="1">
    <source>
        <dbReference type="EMBL" id="QHT99708.1"/>
    </source>
</evidence>
<accession>A0A6C0J221</accession>
<protein>
    <submittedName>
        <fullName evidence="1">Uncharacterized protein</fullName>
    </submittedName>
</protein>
<proteinExistence type="predicted"/>
<dbReference type="EMBL" id="MN740313">
    <property type="protein sequence ID" value="QHT99708.1"/>
    <property type="molecule type" value="Genomic_DNA"/>
</dbReference>